<dbReference type="InterPro" id="IPR009492">
    <property type="entry name" value="TniQ"/>
</dbReference>
<dbReference type="RefSeq" id="WP_081659343.1">
    <property type="nucleotide sequence ID" value="NZ_CP012606.1"/>
</dbReference>
<dbReference type="EMBL" id="CP012606">
    <property type="protein sequence ID" value="ANH75641.1"/>
    <property type="molecule type" value="Genomic_DNA"/>
</dbReference>
<sequence length="407" mass="44297">MLRRVVPELGEYIRGHAGRLSLWNGFLSAEELLLFLNGGARGRERDPVYRLMASLSGLDPVSYLKANSLLPFCCVGTRSDDVFDYESPGSLTQRTAWRQLKEGAYLCSSCVAKDEGTLGYSYWRAFHQLPGIDTCPTHATALGVVEDIGAFDLPPAFWAATAQPVYDELVSLRTMPVVARYAEIAHAFMTAGRRVSGVVAARCVGPRAAAMSFPIGTHIARSTLAHCVRDAFPSVWLDAHYPKLSGSVDCSRVQSVNGLCGGSVVSGVVYAMALAATFSTSEEAIQAFYATPSSRTLKRSPAWRAGALPEHRERILPYYNASEGIVTRVAEMLGFEKMTAFSRLRAVGLPPLGRLPKSDRQLVIAFLSKASKTEVDRWIAAGSSVSEICSTESRRGRRMQRCRGAGD</sequence>
<dbReference type="KEGG" id="rin:ACS15_4737"/>
<dbReference type="Proteomes" id="UP000077927">
    <property type="component" value="Chromosome 2"/>
</dbReference>
<accession>A0AAC9BKP0</accession>
<reference evidence="2 3" key="1">
    <citation type="submission" date="2015-09" db="EMBL/GenBank/DDBJ databases">
        <authorList>
            <person name="Xu Y."/>
            <person name="Nagy A."/>
            <person name="Liu N.T."/>
            <person name="Nou X."/>
        </authorList>
    </citation>
    <scope>NUCLEOTIDE SEQUENCE [LARGE SCALE GENOMIC DNA]</scope>
    <source>
        <strain evidence="2 3">FC1138</strain>
    </source>
</reference>
<protein>
    <recommendedName>
        <fullName evidence="1">TniQ domain-containing protein</fullName>
    </recommendedName>
</protein>
<organism evidence="2 3">
    <name type="scientific">Ralstonia insidiosa</name>
    <dbReference type="NCBI Taxonomy" id="190721"/>
    <lineage>
        <taxon>Bacteria</taxon>
        <taxon>Pseudomonadati</taxon>
        <taxon>Pseudomonadota</taxon>
        <taxon>Betaproteobacteria</taxon>
        <taxon>Burkholderiales</taxon>
        <taxon>Burkholderiaceae</taxon>
        <taxon>Ralstonia</taxon>
    </lineage>
</organism>
<evidence type="ECO:0000259" key="1">
    <source>
        <dbReference type="Pfam" id="PF06527"/>
    </source>
</evidence>
<proteinExistence type="predicted"/>
<name>A0AAC9BKP0_9RALS</name>
<evidence type="ECO:0000313" key="3">
    <source>
        <dbReference type="Proteomes" id="UP000077927"/>
    </source>
</evidence>
<dbReference type="AlphaFoldDB" id="A0AAC9BKP0"/>
<feature type="domain" description="TniQ" evidence="1">
    <location>
        <begin position="3"/>
        <end position="142"/>
    </location>
</feature>
<evidence type="ECO:0000313" key="2">
    <source>
        <dbReference type="EMBL" id="ANH75641.1"/>
    </source>
</evidence>
<gene>
    <name evidence="2" type="ORF">ACS15_4737</name>
</gene>
<dbReference type="Pfam" id="PF06527">
    <property type="entry name" value="TniQ"/>
    <property type="match status" value="1"/>
</dbReference>